<sequence length="377" mass="41877">MGTCVDADVLPTPKPEDHGPGFSSSDEAALVDKFQNVVGLYPHYGGGGDSDGTNTAVLPLRPYASDCPYYIKSGVCKFGPLCKFNHPVKRTGLMVKDKAMDSDTEGQHVECKYYLTAGGCKYGSFCRYSHSRAVSDVAGPLLNFIGLPIRLGEKECPYFMRNGSCGYGARCVFHHPEPSSIEKPYDKSLRSRDCESVPQQLAEDSKPHQELGSFRPLSDRTISHPNDDLYRSIPNSFQQHSGLNQYQAPEYLHQRSTHAHLTLGADKADMLQPLSHGDVEDYPERPGQLECAFFMKTGFCKFKSACRFHHPKNQSKPLLSEKGLPLRPGRSICRYYERFGVCKFGVACLFDHPENLNSLKSQDWSSSKPASDHYGGS</sequence>
<feature type="domain" description="C3H1-type" evidence="7">
    <location>
        <begin position="61"/>
        <end position="89"/>
    </location>
</feature>
<dbReference type="SUPFAM" id="SSF90229">
    <property type="entry name" value="CCCH zinc finger"/>
    <property type="match status" value="5"/>
</dbReference>
<evidence type="ECO:0000259" key="7">
    <source>
        <dbReference type="PROSITE" id="PS50103"/>
    </source>
</evidence>
<dbReference type="GO" id="GO:0003729">
    <property type="term" value="F:mRNA binding"/>
    <property type="evidence" value="ECO:0007669"/>
    <property type="project" value="TreeGrafter"/>
</dbReference>
<dbReference type="SMART" id="SM00356">
    <property type="entry name" value="ZnF_C3H1"/>
    <property type="match status" value="5"/>
</dbReference>
<reference evidence="8" key="1">
    <citation type="submission" date="2023-03" db="EMBL/GenBank/DDBJ databases">
        <authorList>
            <person name="Julca I."/>
        </authorList>
    </citation>
    <scope>NUCLEOTIDE SEQUENCE</scope>
</reference>
<dbReference type="Gene3D" id="4.10.1000.10">
    <property type="entry name" value="Zinc finger, CCCH-type"/>
    <property type="match status" value="2"/>
</dbReference>
<feature type="region of interest" description="Disordered" evidence="6">
    <location>
        <begin position="198"/>
        <end position="220"/>
    </location>
</feature>
<keyword evidence="9" id="KW-1185">Reference proteome</keyword>
<dbReference type="PANTHER" id="PTHR12506:SF75">
    <property type="entry name" value="ZINC FINGER CCCH DOMAIN-CONTAINING PROTEIN 67-LIKE"/>
    <property type="match status" value="1"/>
</dbReference>
<feature type="domain" description="C3H1-type" evidence="7">
    <location>
        <begin position="285"/>
        <end position="313"/>
    </location>
</feature>
<proteinExistence type="predicted"/>
<dbReference type="InterPro" id="IPR000571">
    <property type="entry name" value="Znf_CCCH"/>
</dbReference>
<evidence type="ECO:0000313" key="9">
    <source>
        <dbReference type="Proteomes" id="UP001161247"/>
    </source>
</evidence>
<dbReference type="Proteomes" id="UP001161247">
    <property type="component" value="Chromosome 6"/>
</dbReference>
<evidence type="ECO:0000256" key="6">
    <source>
        <dbReference type="SAM" id="MobiDB-lite"/>
    </source>
</evidence>
<evidence type="ECO:0000256" key="1">
    <source>
        <dbReference type="ARBA" id="ARBA00022723"/>
    </source>
</evidence>
<keyword evidence="4" id="KW-0238">DNA-binding</keyword>
<dbReference type="InterPro" id="IPR036855">
    <property type="entry name" value="Znf_CCCH_sf"/>
</dbReference>
<feature type="zinc finger region" description="C3H1-type" evidence="5">
    <location>
        <begin position="61"/>
        <end position="89"/>
    </location>
</feature>
<evidence type="ECO:0000256" key="3">
    <source>
        <dbReference type="ARBA" id="ARBA00022833"/>
    </source>
</evidence>
<dbReference type="GO" id="GO:0008270">
    <property type="term" value="F:zinc ion binding"/>
    <property type="evidence" value="ECO:0007669"/>
    <property type="project" value="UniProtKB-KW"/>
</dbReference>
<name>A0AAV1DTD5_OLDCO</name>
<feature type="domain" description="C3H1-type" evidence="7">
    <location>
        <begin position="105"/>
        <end position="133"/>
    </location>
</feature>
<dbReference type="InterPro" id="IPR050974">
    <property type="entry name" value="Plant_ZF_CCCH"/>
</dbReference>
<dbReference type="Pfam" id="PF00642">
    <property type="entry name" value="zf-CCCH"/>
    <property type="match status" value="5"/>
</dbReference>
<gene>
    <name evidence="8" type="ORF">OLC1_LOCUS18657</name>
</gene>
<evidence type="ECO:0000313" key="8">
    <source>
        <dbReference type="EMBL" id="CAI9111180.1"/>
    </source>
</evidence>
<evidence type="ECO:0000256" key="4">
    <source>
        <dbReference type="ARBA" id="ARBA00023125"/>
    </source>
</evidence>
<feature type="domain" description="C3H1-type" evidence="7">
    <location>
        <begin position="327"/>
        <end position="355"/>
    </location>
</feature>
<dbReference type="Gene3D" id="2.30.30.1190">
    <property type="match status" value="2"/>
</dbReference>
<feature type="zinc finger region" description="C3H1-type" evidence="5">
    <location>
        <begin position="150"/>
        <end position="178"/>
    </location>
</feature>
<dbReference type="PROSITE" id="PS50103">
    <property type="entry name" value="ZF_C3H1"/>
    <property type="match status" value="5"/>
</dbReference>
<evidence type="ECO:0000256" key="2">
    <source>
        <dbReference type="ARBA" id="ARBA00022771"/>
    </source>
</evidence>
<dbReference type="GO" id="GO:0003677">
    <property type="term" value="F:DNA binding"/>
    <property type="evidence" value="ECO:0007669"/>
    <property type="project" value="UniProtKB-KW"/>
</dbReference>
<feature type="region of interest" description="Disordered" evidence="6">
    <location>
        <begin position="1"/>
        <end position="24"/>
    </location>
</feature>
<keyword evidence="3 5" id="KW-0862">Zinc</keyword>
<feature type="zinc finger region" description="C3H1-type" evidence="5">
    <location>
        <begin position="105"/>
        <end position="133"/>
    </location>
</feature>
<keyword evidence="1 5" id="KW-0479">Metal-binding</keyword>
<dbReference type="AlphaFoldDB" id="A0AAV1DTD5"/>
<protein>
    <submittedName>
        <fullName evidence="8">OLC1v1011337C1</fullName>
    </submittedName>
</protein>
<feature type="zinc finger region" description="C3H1-type" evidence="5">
    <location>
        <begin position="285"/>
        <end position="313"/>
    </location>
</feature>
<keyword evidence="2 5" id="KW-0863">Zinc-finger</keyword>
<organism evidence="8 9">
    <name type="scientific">Oldenlandia corymbosa var. corymbosa</name>
    <dbReference type="NCBI Taxonomy" id="529605"/>
    <lineage>
        <taxon>Eukaryota</taxon>
        <taxon>Viridiplantae</taxon>
        <taxon>Streptophyta</taxon>
        <taxon>Embryophyta</taxon>
        <taxon>Tracheophyta</taxon>
        <taxon>Spermatophyta</taxon>
        <taxon>Magnoliopsida</taxon>
        <taxon>eudicotyledons</taxon>
        <taxon>Gunneridae</taxon>
        <taxon>Pentapetalae</taxon>
        <taxon>asterids</taxon>
        <taxon>lamiids</taxon>
        <taxon>Gentianales</taxon>
        <taxon>Rubiaceae</taxon>
        <taxon>Rubioideae</taxon>
        <taxon>Spermacoceae</taxon>
        <taxon>Hedyotis-Oldenlandia complex</taxon>
        <taxon>Oldenlandia</taxon>
    </lineage>
</organism>
<dbReference type="PANTHER" id="PTHR12506">
    <property type="entry name" value="PROTEIN PHOSPHATASE RELATED"/>
    <property type="match status" value="1"/>
</dbReference>
<feature type="zinc finger region" description="C3H1-type" evidence="5">
    <location>
        <begin position="327"/>
        <end position="355"/>
    </location>
</feature>
<accession>A0AAV1DTD5</accession>
<dbReference type="EMBL" id="OX459123">
    <property type="protein sequence ID" value="CAI9111180.1"/>
    <property type="molecule type" value="Genomic_DNA"/>
</dbReference>
<feature type="domain" description="C3H1-type" evidence="7">
    <location>
        <begin position="150"/>
        <end position="178"/>
    </location>
</feature>
<evidence type="ECO:0000256" key="5">
    <source>
        <dbReference type="PROSITE-ProRule" id="PRU00723"/>
    </source>
</evidence>